<dbReference type="EMBL" id="MCOG01000067">
    <property type="protein sequence ID" value="ORY58316.1"/>
    <property type="molecule type" value="Genomic_DNA"/>
</dbReference>
<evidence type="ECO:0000256" key="1">
    <source>
        <dbReference type="SAM" id="MobiDB-lite"/>
    </source>
</evidence>
<organism evidence="2 3">
    <name type="scientific">Neocallimastix californiae</name>
    <dbReference type="NCBI Taxonomy" id="1754190"/>
    <lineage>
        <taxon>Eukaryota</taxon>
        <taxon>Fungi</taxon>
        <taxon>Fungi incertae sedis</taxon>
        <taxon>Chytridiomycota</taxon>
        <taxon>Chytridiomycota incertae sedis</taxon>
        <taxon>Neocallimastigomycetes</taxon>
        <taxon>Neocallimastigales</taxon>
        <taxon>Neocallimastigaceae</taxon>
        <taxon>Neocallimastix</taxon>
    </lineage>
</organism>
<feature type="region of interest" description="Disordered" evidence="1">
    <location>
        <begin position="308"/>
        <end position="350"/>
    </location>
</feature>
<comment type="caution">
    <text evidence="2">The sequence shown here is derived from an EMBL/GenBank/DDBJ whole genome shotgun (WGS) entry which is preliminary data.</text>
</comment>
<feature type="compositionally biased region" description="Basic and acidic residues" evidence="1">
    <location>
        <begin position="493"/>
        <end position="510"/>
    </location>
</feature>
<accession>A0A1Y2DGR8</accession>
<proteinExistence type="predicted"/>
<feature type="compositionally biased region" description="Polar residues" evidence="1">
    <location>
        <begin position="313"/>
        <end position="323"/>
    </location>
</feature>
<name>A0A1Y2DGR8_9FUNG</name>
<evidence type="ECO:0000313" key="2">
    <source>
        <dbReference type="EMBL" id="ORY58316.1"/>
    </source>
</evidence>
<dbReference type="Proteomes" id="UP000193920">
    <property type="component" value="Unassembled WGS sequence"/>
</dbReference>
<feature type="region of interest" description="Disordered" evidence="1">
    <location>
        <begin position="561"/>
        <end position="601"/>
    </location>
</feature>
<feature type="compositionally biased region" description="Basic and acidic residues" evidence="1">
    <location>
        <begin position="367"/>
        <end position="389"/>
    </location>
</feature>
<feature type="region of interest" description="Disordered" evidence="1">
    <location>
        <begin position="493"/>
        <end position="549"/>
    </location>
</feature>
<feature type="compositionally biased region" description="Low complexity" evidence="1">
    <location>
        <begin position="435"/>
        <end position="468"/>
    </location>
</feature>
<evidence type="ECO:0000313" key="3">
    <source>
        <dbReference type="Proteomes" id="UP000193920"/>
    </source>
</evidence>
<feature type="region of interest" description="Disordered" evidence="1">
    <location>
        <begin position="434"/>
        <end position="471"/>
    </location>
</feature>
<feature type="compositionally biased region" description="Polar residues" evidence="1">
    <location>
        <begin position="813"/>
        <end position="824"/>
    </location>
</feature>
<dbReference type="InterPro" id="IPR036770">
    <property type="entry name" value="Ankyrin_rpt-contain_sf"/>
</dbReference>
<feature type="compositionally biased region" description="Polar residues" evidence="1">
    <location>
        <begin position="635"/>
        <end position="648"/>
    </location>
</feature>
<dbReference type="Gene3D" id="1.25.40.20">
    <property type="entry name" value="Ankyrin repeat-containing domain"/>
    <property type="match status" value="1"/>
</dbReference>
<feature type="region of interest" description="Disordered" evidence="1">
    <location>
        <begin position="365"/>
        <end position="389"/>
    </location>
</feature>
<feature type="compositionally biased region" description="Polar residues" evidence="1">
    <location>
        <begin position="774"/>
        <end position="788"/>
    </location>
</feature>
<dbReference type="SUPFAM" id="SSF48403">
    <property type="entry name" value="Ankyrin repeat"/>
    <property type="match status" value="1"/>
</dbReference>
<feature type="compositionally biased region" description="Low complexity" evidence="1">
    <location>
        <begin position="708"/>
        <end position="730"/>
    </location>
</feature>
<sequence length="837" mass="95803">MESPKKLSILEKINGIKKFICKDDISELENFINENNIDFTEIDLSYKVDIVIYAIENETPIDHIQYLLQKISLDKLDYFILDNNFNKKTPLFSAIGKNNYQLANLLLTQYNSDINCDKGSIFNIFSKQNLLNNKNLKFILNHGYNIQYINNSLIKNLLNTNNDFVEIIHRFYIFDNTFILSMLNRYKKEEPTSRQQLKEILSNEKNKIIVSNDLYQLAIEKENYQAVKIFFEYDGSSDAILSDKIKRYQLLEVAVILNDIDFVKLILSYYVFPFKELISEKILAEANKNNNTEILSLLHKESIPANDHESLERINSSSVLNEDSMNEMDSKKSESQKFLKNSKEDPNNSMSNIVNELKQISINNNINKDENRDDNNNMKNNNDDSNNKESKLFVFTSGSNNSNVSPVKSDKWNGFSFINIDNNSERRISYGTLRSRNSFSSTKSSSSPNANNTETPTIPFTFSSSPSPHENLKSREFKMFSYFDQVKEEEDINELKVSDSKNDNNKKNTESRPFTFSSSFNQKMHSNIDKNINTSNNRNNNNNGNKINEIDTNEASSFLFGTKTSQNTNNSNSDNSTTNSLSFNNKRKNCDNEMNTTESKPFLFSNTSNMLEQTNSTNHNNSNINNKPILLSSETESVTKQNHTTSNNIDKDANTENTNSKNNNESSDSKSIFSFGSASSKQHNTSSGLKEVNPFTFSYSSPSPPQPNKINDNNNSSNNPKSFSFNIKNFTNDNDTKSKTFKFTANSLKPYSEPYSELGNTFSFEYIKPDSKTENPSNNSTIDETNSNKLKPFTFGSFSFKEYHQNEKPFEFSFQSAIPSQQDTNSRDQSELKNFSS</sequence>
<gene>
    <name evidence="2" type="ORF">LY90DRAFT_506311</name>
</gene>
<feature type="compositionally biased region" description="Polar residues" evidence="1">
    <location>
        <begin position="592"/>
        <end position="601"/>
    </location>
</feature>
<feature type="region of interest" description="Disordered" evidence="1">
    <location>
        <begin position="769"/>
        <end position="788"/>
    </location>
</feature>
<dbReference type="OrthoDB" id="10638391at2759"/>
<feature type="compositionally biased region" description="Low complexity" evidence="1">
    <location>
        <begin position="655"/>
        <end position="680"/>
    </location>
</feature>
<feature type="compositionally biased region" description="Low complexity" evidence="1">
    <location>
        <begin position="562"/>
        <end position="584"/>
    </location>
</feature>
<feature type="region of interest" description="Disordered" evidence="1">
    <location>
        <begin position="635"/>
        <end position="730"/>
    </location>
</feature>
<feature type="region of interest" description="Disordered" evidence="1">
    <location>
        <begin position="812"/>
        <end position="837"/>
    </location>
</feature>
<feature type="compositionally biased region" description="Basic and acidic residues" evidence="1">
    <location>
        <begin position="328"/>
        <end position="346"/>
    </location>
</feature>
<feature type="compositionally biased region" description="Polar residues" evidence="1">
    <location>
        <begin position="511"/>
        <end position="525"/>
    </location>
</feature>
<feature type="compositionally biased region" description="Low complexity" evidence="1">
    <location>
        <begin position="529"/>
        <end position="547"/>
    </location>
</feature>
<keyword evidence="3" id="KW-1185">Reference proteome</keyword>
<protein>
    <recommendedName>
        <fullName evidence="4">Ankyrin</fullName>
    </recommendedName>
</protein>
<evidence type="ECO:0008006" key="4">
    <source>
        <dbReference type="Google" id="ProtNLM"/>
    </source>
</evidence>
<dbReference type="AlphaFoldDB" id="A0A1Y2DGR8"/>
<reference evidence="2 3" key="1">
    <citation type="submission" date="2016-08" db="EMBL/GenBank/DDBJ databases">
        <title>A Parts List for Fungal Cellulosomes Revealed by Comparative Genomics.</title>
        <authorList>
            <consortium name="DOE Joint Genome Institute"/>
            <person name="Haitjema C.H."/>
            <person name="Gilmore S.P."/>
            <person name="Henske J.K."/>
            <person name="Solomon K.V."/>
            <person name="De Groot R."/>
            <person name="Kuo A."/>
            <person name="Mondo S.J."/>
            <person name="Salamov A.A."/>
            <person name="Labutti K."/>
            <person name="Zhao Z."/>
            <person name="Chiniquy J."/>
            <person name="Barry K."/>
            <person name="Brewer H.M."/>
            <person name="Purvine S.O."/>
            <person name="Wright A.T."/>
            <person name="Boxma B."/>
            <person name="Van Alen T."/>
            <person name="Hackstein J.H."/>
            <person name="Baker S.E."/>
            <person name="Grigoriev I.V."/>
            <person name="O'Malley M.A."/>
        </authorList>
    </citation>
    <scope>NUCLEOTIDE SEQUENCE [LARGE SCALE GENOMIC DNA]</scope>
    <source>
        <strain evidence="2 3">G1</strain>
    </source>
</reference>